<proteinExistence type="predicted"/>
<dbReference type="Proteomes" id="UP000827429">
    <property type="component" value="Segment"/>
</dbReference>
<dbReference type="KEGG" id="vg:75691343"/>
<accession>A0AAE7RTP6</accession>
<evidence type="ECO:0000313" key="2">
    <source>
        <dbReference type="Proteomes" id="UP000827429"/>
    </source>
</evidence>
<dbReference type="GeneID" id="75691343"/>
<keyword evidence="2" id="KW-1185">Reference proteome</keyword>
<dbReference type="EMBL" id="MZ130476">
    <property type="protein sequence ID" value="QWM89194.1"/>
    <property type="molecule type" value="Genomic_DNA"/>
</dbReference>
<sequence>MMLMSKPILIDQLLTIDKTGMPAAPSITQLLDKDVRLLFVRDTSKNKEMYIKEVGVIYYLADPKGPCLSQGLSRSEALQRARENFDLPTTYTPDLLVEKLIKRYHSQRCGIAGEAVESLQKAIRNITVSSNIINEQLNDKLQSGLSAEDAGIFIDYMDKINKRITDLPNLITALKKAEEEAAYEEETRTARGGVKVVSSMVEED</sequence>
<name>A0AAE7RTP6_9CAUD</name>
<dbReference type="RefSeq" id="YP_010358766.1">
    <property type="nucleotide sequence ID" value="NC_062766.1"/>
</dbReference>
<reference evidence="1 2" key="1">
    <citation type="submission" date="2021-04" db="EMBL/GenBank/DDBJ databases">
        <authorList>
            <person name="Shkoporov A.N."/>
            <person name="Stockdale S.R."/>
            <person name="Guerin E."/>
            <person name="Ross R.P."/>
            <person name="Hill C."/>
        </authorList>
    </citation>
    <scope>NUCLEOTIDE SEQUENCE [LARGE SCALE GENOMIC DNA]</scope>
    <source>
        <strain evidence="2">cr123_1</strain>
    </source>
</reference>
<protein>
    <submittedName>
        <fullName evidence="1">Uncharacterized protein</fullName>
    </submittedName>
</protein>
<gene>
    <name evidence="1" type="primary">gp_15295</name>
</gene>
<organism evidence="1 2">
    <name type="scientific">uncultured phage cr123_1</name>
    <dbReference type="NCBI Taxonomy" id="2986401"/>
    <lineage>
        <taxon>Viruses</taxon>
        <taxon>Duplodnaviria</taxon>
        <taxon>Heunggongvirae</taxon>
        <taxon>Uroviricota</taxon>
        <taxon>Caudoviricetes</taxon>
        <taxon>Crassvirales</taxon>
        <taxon>Intestiviridae</taxon>
        <taxon>Crudevirinae</taxon>
        <taxon>Delmidovirus</taxon>
        <taxon>Delmidovirus copri</taxon>
    </lineage>
</organism>
<evidence type="ECO:0000313" key="1">
    <source>
        <dbReference type="EMBL" id="QWM89194.1"/>
    </source>
</evidence>